<dbReference type="FunFam" id="3.40.50.300:FF:000059">
    <property type="entry name" value="ABC transporter G family member 40"/>
    <property type="match status" value="1"/>
</dbReference>
<dbReference type="InterPro" id="IPR029481">
    <property type="entry name" value="ABC_trans_N"/>
</dbReference>
<dbReference type="InterPro" id="IPR013525">
    <property type="entry name" value="ABC2_TM"/>
</dbReference>
<keyword evidence="5" id="KW-0677">Repeat</keyword>
<proteinExistence type="inferred from homology"/>
<sequence length="1436" mass="161232">MAAASNGSEFFELDVDPVRESFSRPSNAESLEDDENELVWEAISRLPSNKRGNFAVMKKSPSEYDRSGGYGEREEMIDVRRLDRHKRELLVKKALDTNAQDNHKLLSAIKERLDRVGIEVPKVEVRFENLTISAKVQTGSRALPTLINAARDLGEGLLTKLGIFRAKRFPLTILNDISGVVKPGRGDCTNRSQEVGYCITLRDDSALGTTRLRQIDLAFSSRRETCQEPKGYMEDLVRLEKEKNIRPNPEVDAFMKASSVGGKKHSISTDYVLKVLGLDVCSETVVGNDMLRGVSGGQRKRVTTGISLSLSLFLSLFLMSKSEIFGPVGREMIVGPRKTLFMDEISTGLDSSTTYQIVKCIGNFVHLMEATVLMALLQPAPETFDLFDDLVLLSEGYVVYQGPRAEVLEFFESLGFKLPSRKGVADFLQEVTSKKDQAQYWADQSKPYEFLPTSEIAKAFKNSKYGKYVDAELSVPFDKSKSHVSALSKTKYAVSRWELFKTCFSREVLLISRHRFLYIFRTFQVAFVGFVTCTLFLRTRLHPTDEMNGNLYLSCLFFGLVHMMFNGFSELSLLIFRLPVFYKQRDNLFHPAWVWSVASFILRLPYSIVEAVVWSCVVYYTVGFAPGVGRFFRFMLLLFSIHQMALGLFRTMGSIARDLVVANTFGSAALLAIFLLGGFIIPKAMIKPWWIWGYWLSPLTYGQRAISVNEFGAERWIKKSSIGNNTVGNNILYQHSLPSSDYWYWIGVGVLLLYALVFNIIVTWALTYLNPLTRSRTVAPADVTPENSDGNDARAQEFEVNRSSLNEGNRSKGMILPFQPLTMTFHKVNYFVDMPKEMSKQGITEKKLQLLSDVSGVFSPGVLTALVGSSGAGKTTLMDVLAGRKTGGYIEGDIKISGYPKEQRTFARISGYVEQNDIHSPQLTIEESLLFSSSLRLPKEVTKEQRLEFVEEVMRLVELDTLRQALVGLPGSSGLSTEQRKRLTIAVELVANPSIIFMDEPTSGLDARAAAIVMRTVRNTVDTGRTVVCTIHQPSIDIFEAFDELLLMKRGGRVIYGGKLGVHSKIMIDYFQGIKGVPPCPDGYNPATWMLEVTTPTVEERVGEDFAELFRKSDHYREVEASIMHFGSPLAGSEPLKFESTYARDALSQFFICIWKQNLVYWRSPQYNGVRLCFTVIAALILGSVFWNIGSKRDSTQALSVVMGALYSSCMFLGVNNASSVQPIVSIERTVFYREKAAGMYSPLSYAVAQGLVEIPYILVQTIFYGIITYFMVDFERTADAIHVREGFLFNAGKFFLFLVFMFLTFTYFTFYGMMAVGLTPSPHLAAVISSAFYSLWNLLSGFLVPKPSIPGWWLWFYYICPIAWTLRGVICSQLGDVETIIVGPGFEGTVKKYLEVTFGYGPDMIGASIAALVGFCLLFFTVFALSVKFLNFQKR</sequence>
<dbReference type="EMBL" id="JADGMS010000016">
    <property type="protein sequence ID" value="KAF9665602.1"/>
    <property type="molecule type" value="Genomic_DNA"/>
</dbReference>
<dbReference type="Gene3D" id="3.40.50.300">
    <property type="entry name" value="P-loop containing nucleotide triphosphate hydrolases"/>
    <property type="match status" value="2"/>
</dbReference>
<dbReference type="Pfam" id="PF00005">
    <property type="entry name" value="ABC_tran"/>
    <property type="match status" value="1"/>
</dbReference>
<gene>
    <name evidence="12" type="ORF">SADUNF_Sadunf16G0140100</name>
</gene>
<feature type="transmembrane region" description="Helical" evidence="10">
    <location>
        <begin position="742"/>
        <end position="766"/>
    </location>
</feature>
<feature type="transmembrane region" description="Helical" evidence="10">
    <location>
        <begin position="516"/>
        <end position="539"/>
    </location>
</feature>
<dbReference type="InterPro" id="IPR043926">
    <property type="entry name" value="ABCG_dom"/>
</dbReference>
<feature type="transmembrane region" description="Helical" evidence="10">
    <location>
        <begin position="660"/>
        <end position="681"/>
    </location>
</feature>
<reference evidence="12 13" key="1">
    <citation type="submission" date="2020-10" db="EMBL/GenBank/DDBJ databases">
        <title>Plant Genome Project.</title>
        <authorList>
            <person name="Zhang R.-G."/>
        </authorList>
    </citation>
    <scope>NUCLEOTIDE SEQUENCE [LARGE SCALE GENOMIC DNA]</scope>
    <source>
        <strain evidence="12">FAFU-HL-1</strain>
        <tissue evidence="12">Leaf</tissue>
    </source>
</reference>
<comment type="subcellular location">
    <subcellularLocation>
        <location evidence="1">Membrane</location>
        <topology evidence="1">Multi-pass membrane protein</topology>
    </subcellularLocation>
</comment>
<dbReference type="PROSITE" id="PS50893">
    <property type="entry name" value="ABC_TRANSPORTER_2"/>
    <property type="match status" value="1"/>
</dbReference>
<dbReference type="SUPFAM" id="SSF52540">
    <property type="entry name" value="P-loop containing nucleoside triphosphate hydrolases"/>
    <property type="match status" value="2"/>
</dbReference>
<dbReference type="Pfam" id="PF19055">
    <property type="entry name" value="ABC2_membrane_7"/>
    <property type="match status" value="1"/>
</dbReference>
<dbReference type="InterPro" id="IPR013581">
    <property type="entry name" value="PDR_assoc"/>
</dbReference>
<evidence type="ECO:0000256" key="9">
    <source>
        <dbReference type="ARBA" id="ARBA00023136"/>
    </source>
</evidence>
<evidence type="ECO:0000313" key="12">
    <source>
        <dbReference type="EMBL" id="KAF9665602.1"/>
    </source>
</evidence>
<keyword evidence="6" id="KW-0547">Nucleotide-binding</keyword>
<dbReference type="OrthoDB" id="66620at2759"/>
<feature type="transmembrane region" description="Helical" evidence="10">
    <location>
        <begin position="1255"/>
        <end position="1275"/>
    </location>
</feature>
<evidence type="ECO:0000256" key="3">
    <source>
        <dbReference type="ARBA" id="ARBA00022448"/>
    </source>
</evidence>
<dbReference type="Pfam" id="PF01061">
    <property type="entry name" value="ABC2_membrane"/>
    <property type="match status" value="2"/>
</dbReference>
<comment type="similarity">
    <text evidence="2">Belongs to the ABC transporter superfamily. ABCG family. PDR (TC 3.A.1.205) subfamily.</text>
</comment>
<dbReference type="GO" id="GO:0016887">
    <property type="term" value="F:ATP hydrolysis activity"/>
    <property type="evidence" value="ECO:0007669"/>
    <property type="project" value="InterPro"/>
</dbReference>
<dbReference type="SMART" id="SM00382">
    <property type="entry name" value="AAA"/>
    <property type="match status" value="1"/>
</dbReference>
<keyword evidence="3" id="KW-0813">Transport</keyword>
<dbReference type="Pfam" id="PF08370">
    <property type="entry name" value="PDR_assoc"/>
    <property type="match status" value="1"/>
</dbReference>
<evidence type="ECO:0000256" key="1">
    <source>
        <dbReference type="ARBA" id="ARBA00004141"/>
    </source>
</evidence>
<feature type="transmembrane region" description="Helical" evidence="10">
    <location>
        <begin position="551"/>
        <end position="576"/>
    </location>
</feature>
<dbReference type="GO" id="GO:0140359">
    <property type="term" value="F:ABC-type transporter activity"/>
    <property type="evidence" value="ECO:0007669"/>
    <property type="project" value="InterPro"/>
</dbReference>
<feature type="transmembrane region" description="Helical" evidence="10">
    <location>
        <begin position="1353"/>
        <end position="1371"/>
    </location>
</feature>
<dbReference type="GO" id="GO:0005524">
    <property type="term" value="F:ATP binding"/>
    <property type="evidence" value="ECO:0007669"/>
    <property type="project" value="UniProtKB-KW"/>
</dbReference>
<name>A0A835MGH8_9ROSI</name>
<feature type="transmembrane region" description="Helical" evidence="10">
    <location>
        <begin position="1295"/>
        <end position="1319"/>
    </location>
</feature>
<evidence type="ECO:0000313" key="13">
    <source>
        <dbReference type="Proteomes" id="UP000657918"/>
    </source>
</evidence>
<protein>
    <recommendedName>
        <fullName evidence="11">ABC transporter domain-containing protein</fullName>
    </recommendedName>
</protein>
<dbReference type="GO" id="GO:0005886">
    <property type="term" value="C:plasma membrane"/>
    <property type="evidence" value="ECO:0007669"/>
    <property type="project" value="UniProtKB-ARBA"/>
</dbReference>
<dbReference type="FunFam" id="3.40.50.300:FF:000179">
    <property type="entry name" value="ABC transporter G family member 34"/>
    <property type="match status" value="1"/>
</dbReference>
<dbReference type="Proteomes" id="UP000657918">
    <property type="component" value="Chromosome 16"/>
</dbReference>
<dbReference type="Pfam" id="PF14510">
    <property type="entry name" value="ABC_trans_N"/>
    <property type="match status" value="1"/>
</dbReference>
<keyword evidence="7" id="KW-0067">ATP-binding</keyword>
<evidence type="ECO:0000256" key="2">
    <source>
        <dbReference type="ARBA" id="ARBA00006012"/>
    </source>
</evidence>
<keyword evidence="13" id="KW-1185">Reference proteome</keyword>
<feature type="transmembrane region" description="Helical" evidence="10">
    <location>
        <begin position="1405"/>
        <end position="1428"/>
    </location>
</feature>
<evidence type="ECO:0000256" key="8">
    <source>
        <dbReference type="ARBA" id="ARBA00022989"/>
    </source>
</evidence>
<dbReference type="InterPro" id="IPR027417">
    <property type="entry name" value="P-loop_NTPase"/>
</dbReference>
<dbReference type="InterPro" id="IPR034003">
    <property type="entry name" value="ABCG_PDR_2"/>
</dbReference>
<keyword evidence="4 10" id="KW-0812">Transmembrane</keyword>
<keyword evidence="9 10" id="KW-0472">Membrane</keyword>
<feature type="transmembrane region" description="Helical" evidence="10">
    <location>
        <begin position="1172"/>
        <end position="1190"/>
    </location>
</feature>
<dbReference type="PANTHER" id="PTHR19241">
    <property type="entry name" value="ATP-BINDING CASSETTE TRANSPORTER"/>
    <property type="match status" value="1"/>
</dbReference>
<dbReference type="InterPro" id="IPR003439">
    <property type="entry name" value="ABC_transporter-like_ATP-bd"/>
</dbReference>
<evidence type="ECO:0000256" key="10">
    <source>
        <dbReference type="SAM" id="Phobius"/>
    </source>
</evidence>
<comment type="caution">
    <text evidence="12">The sequence shown here is derived from an EMBL/GenBank/DDBJ whole genome shotgun (WGS) entry which is preliminary data.</text>
</comment>
<organism evidence="12 13">
    <name type="scientific">Salix dunnii</name>
    <dbReference type="NCBI Taxonomy" id="1413687"/>
    <lineage>
        <taxon>Eukaryota</taxon>
        <taxon>Viridiplantae</taxon>
        <taxon>Streptophyta</taxon>
        <taxon>Embryophyta</taxon>
        <taxon>Tracheophyta</taxon>
        <taxon>Spermatophyta</taxon>
        <taxon>Magnoliopsida</taxon>
        <taxon>eudicotyledons</taxon>
        <taxon>Gunneridae</taxon>
        <taxon>Pentapetalae</taxon>
        <taxon>rosids</taxon>
        <taxon>fabids</taxon>
        <taxon>Malpighiales</taxon>
        <taxon>Salicaceae</taxon>
        <taxon>Saliceae</taxon>
        <taxon>Salix</taxon>
    </lineage>
</organism>
<feature type="transmembrane region" description="Helical" evidence="10">
    <location>
        <begin position="612"/>
        <end position="639"/>
    </location>
</feature>
<evidence type="ECO:0000256" key="4">
    <source>
        <dbReference type="ARBA" id="ARBA00022692"/>
    </source>
</evidence>
<dbReference type="InterPro" id="IPR003593">
    <property type="entry name" value="AAA+_ATPase"/>
</dbReference>
<evidence type="ECO:0000259" key="11">
    <source>
        <dbReference type="PROSITE" id="PS50893"/>
    </source>
</evidence>
<dbReference type="CDD" id="cd03232">
    <property type="entry name" value="ABCG_PDR_domain2"/>
    <property type="match status" value="1"/>
</dbReference>
<keyword evidence="8 10" id="KW-1133">Transmembrane helix</keyword>
<evidence type="ECO:0000256" key="5">
    <source>
        <dbReference type="ARBA" id="ARBA00022737"/>
    </source>
</evidence>
<accession>A0A835MGH8</accession>
<feature type="transmembrane region" description="Helical" evidence="10">
    <location>
        <begin position="588"/>
        <end position="606"/>
    </location>
</feature>
<evidence type="ECO:0000256" key="7">
    <source>
        <dbReference type="ARBA" id="ARBA00022840"/>
    </source>
</evidence>
<feature type="domain" description="ABC transporter" evidence="11">
    <location>
        <begin position="829"/>
        <end position="1075"/>
    </location>
</feature>
<evidence type="ECO:0000256" key="6">
    <source>
        <dbReference type="ARBA" id="ARBA00022741"/>
    </source>
</evidence>
<feature type="transmembrane region" description="Helical" evidence="10">
    <location>
        <begin position="1325"/>
        <end position="1346"/>
    </location>
</feature>